<evidence type="ECO:0000313" key="3">
    <source>
        <dbReference type="EMBL" id="KAJ3489525.1"/>
    </source>
</evidence>
<feature type="compositionally biased region" description="Pro residues" evidence="1">
    <location>
        <begin position="252"/>
        <end position="265"/>
    </location>
</feature>
<evidence type="ECO:0000259" key="2">
    <source>
        <dbReference type="PROSITE" id="PS50174"/>
    </source>
</evidence>
<dbReference type="EMBL" id="JANAWD010000043">
    <property type="protein sequence ID" value="KAJ3489525.1"/>
    <property type="molecule type" value="Genomic_DNA"/>
</dbReference>
<dbReference type="SMART" id="SM00443">
    <property type="entry name" value="G_patch"/>
    <property type="match status" value="1"/>
</dbReference>
<dbReference type="InterPro" id="IPR003386">
    <property type="entry name" value="LACT/PDAT_acylTrfase"/>
</dbReference>
<feature type="compositionally biased region" description="Basic and acidic residues" evidence="1">
    <location>
        <begin position="392"/>
        <end position="402"/>
    </location>
</feature>
<feature type="compositionally biased region" description="Basic residues" evidence="1">
    <location>
        <begin position="151"/>
        <end position="162"/>
    </location>
</feature>
<evidence type="ECO:0000313" key="4">
    <source>
        <dbReference type="Proteomes" id="UP001212997"/>
    </source>
</evidence>
<feature type="compositionally biased region" description="Basic residues" evidence="1">
    <location>
        <begin position="212"/>
        <end position="223"/>
    </location>
</feature>
<feature type="compositionally biased region" description="Basic and acidic residues" evidence="1">
    <location>
        <begin position="125"/>
        <end position="134"/>
    </location>
</feature>
<sequence>MGLSGRKVKQRIGHDPRNLTWADDANKFGAAYLQKLGWSAGTGLGTSGEGRTSHIKVHQKLDMLGIGAAHQKDPNGIAWKQNRDFENLLRRLNGSEGDEQGGSGTKVDGFIGAGKEEEESAEQVDESRAESEDKKRKRSQEVEDGEEKEKKDKKKKKKSEKRSRKDVSMIDEKDKDVKRDDDVASESPSEPTLVGSGESTPTSVPQTPNRPIARHPHRAHRARFIASKRLALTSSTAMDEILGISRSGSSTPYPPTSVPDTPSEPPIDLGLQELTTSSKSVMDYFKEKLLAKSNSRMASSSAPDSPRATEADDQEEDRPTGGLGFRAGLGSKLRFELGGDDEDSPKRGLGSFSRGTSSLQFSASTFLRSTSDKSEEVDDGKTVVAEQDEEGDKVAGKVEKKEKKEKKKKKSKVVDCESPDLDAEKRRKDKKRKRRETEGDVKSGVTGREDSKDEAVPEAAIKQSADDAQNGGRYPKVENQGGAYSIMFRDRAVDTARGAREERVFFFKRRFLFPLGILVGVLLGFILIQPQDFPDLQTHLALLLDEFEFTMPQMPALDFSRVEAEWRRLRDYIPEPWKLNTNGLEFTVGETMASRGLSAKYPVVLIPGIISTGLESWSTSPEYRTFFRQKLWGGFSMISQVTFNRDKWMASMMLDPVTGLDPPGVKVRAAEGIDAASSFIQGYWLWSKIIENLAVVNYDTNNLHLAPYDWRVSYYNLEVRDGYFSRLKATIEGFKRRQNQRVVLAAHSMGSSDHVEAFISIAGTHLGVAKAMAVFLSGEMKDTVQMNPAGTYVLERFFSRKERQKLFRSWAGGASMWIKGGDDVWGNATFAPDDLNHHDHSHGEIIAFRQDVADQDHSVANLTAQHAVDWILERTPTSFQKMISANYSFGIERDEGVLKDNNLDHRKWANPLEVQLPNAPTTKFFCVYGHGKDTERSYWYTRGEYQFDDVQPDASDATCSNSSDCVNARSPLDLPLFRNSWIDSEYSDGSLNPKVVNGVKMGEGDGTVSLLSLGSMCVEGWQRKRWNPAGIKVVTVELPHRPVPTIPRGGGTTADHVDILGSTALNELILKVATGVGDEVEDNFVSDIRKYAKRIRWD</sequence>
<dbReference type="GO" id="GO:0006629">
    <property type="term" value="P:lipid metabolic process"/>
    <property type="evidence" value="ECO:0007669"/>
    <property type="project" value="InterPro"/>
</dbReference>
<feature type="compositionally biased region" description="Basic and acidic residues" evidence="1">
    <location>
        <begin position="163"/>
        <end position="182"/>
    </location>
</feature>
<dbReference type="SUPFAM" id="SSF53474">
    <property type="entry name" value="alpha/beta-Hydrolases"/>
    <property type="match status" value="1"/>
</dbReference>
<feature type="domain" description="G-patch" evidence="2">
    <location>
        <begin position="25"/>
        <end position="71"/>
    </location>
</feature>
<dbReference type="PANTHER" id="PTHR11440">
    <property type="entry name" value="LECITHIN-CHOLESTEROL ACYLTRANSFERASE-RELATED"/>
    <property type="match status" value="1"/>
</dbReference>
<feature type="compositionally biased region" description="Polar residues" evidence="1">
    <location>
        <begin position="293"/>
        <end position="303"/>
    </location>
</feature>
<evidence type="ECO:0000256" key="1">
    <source>
        <dbReference type="SAM" id="MobiDB-lite"/>
    </source>
</evidence>
<organism evidence="3 4">
    <name type="scientific">Meripilus lineatus</name>
    <dbReference type="NCBI Taxonomy" id="2056292"/>
    <lineage>
        <taxon>Eukaryota</taxon>
        <taxon>Fungi</taxon>
        <taxon>Dikarya</taxon>
        <taxon>Basidiomycota</taxon>
        <taxon>Agaricomycotina</taxon>
        <taxon>Agaricomycetes</taxon>
        <taxon>Polyporales</taxon>
        <taxon>Meripilaceae</taxon>
        <taxon>Meripilus</taxon>
    </lineage>
</organism>
<feature type="compositionally biased region" description="Polar residues" evidence="1">
    <location>
        <begin position="353"/>
        <end position="369"/>
    </location>
</feature>
<dbReference type="PROSITE" id="PS50174">
    <property type="entry name" value="G_PATCH"/>
    <property type="match status" value="1"/>
</dbReference>
<dbReference type="InterPro" id="IPR000467">
    <property type="entry name" value="G_patch_dom"/>
</dbReference>
<feature type="compositionally biased region" description="Basic and acidic residues" evidence="1">
    <location>
        <begin position="435"/>
        <end position="455"/>
    </location>
</feature>
<dbReference type="AlphaFoldDB" id="A0AAD5VES5"/>
<accession>A0AAD5VES5</accession>
<gene>
    <name evidence="3" type="ORF">NLI96_g2060</name>
</gene>
<feature type="compositionally biased region" description="Polar residues" evidence="1">
    <location>
        <begin position="197"/>
        <end position="207"/>
    </location>
</feature>
<feature type="region of interest" description="Disordered" evidence="1">
    <location>
        <begin position="293"/>
        <end position="477"/>
    </location>
</feature>
<dbReference type="InterPro" id="IPR029058">
    <property type="entry name" value="AB_hydrolase_fold"/>
</dbReference>
<reference evidence="3" key="1">
    <citation type="submission" date="2022-07" db="EMBL/GenBank/DDBJ databases">
        <title>Genome Sequence of Physisporinus lineatus.</title>
        <authorList>
            <person name="Buettner E."/>
        </authorList>
    </citation>
    <scope>NUCLEOTIDE SEQUENCE</scope>
    <source>
        <strain evidence="3">VT162</strain>
    </source>
</reference>
<proteinExistence type="predicted"/>
<dbReference type="Proteomes" id="UP001212997">
    <property type="component" value="Unassembled WGS sequence"/>
</dbReference>
<protein>
    <recommendedName>
        <fullName evidence="2">G-patch domain-containing protein</fullName>
    </recommendedName>
</protein>
<dbReference type="Gene3D" id="3.40.50.1820">
    <property type="entry name" value="alpha/beta hydrolase"/>
    <property type="match status" value="1"/>
</dbReference>
<dbReference type="Pfam" id="PF02450">
    <property type="entry name" value="LCAT"/>
    <property type="match status" value="1"/>
</dbReference>
<comment type="caution">
    <text evidence="3">The sequence shown here is derived from an EMBL/GenBank/DDBJ whole genome shotgun (WGS) entry which is preliminary data.</text>
</comment>
<keyword evidence="4" id="KW-1185">Reference proteome</keyword>
<name>A0AAD5VES5_9APHY</name>
<dbReference type="Pfam" id="PF01585">
    <property type="entry name" value="G-patch"/>
    <property type="match status" value="1"/>
</dbReference>
<feature type="region of interest" description="Disordered" evidence="1">
    <location>
        <begin position="241"/>
        <end position="275"/>
    </location>
</feature>
<dbReference type="GO" id="GO:0008374">
    <property type="term" value="F:O-acyltransferase activity"/>
    <property type="evidence" value="ECO:0007669"/>
    <property type="project" value="InterPro"/>
</dbReference>
<dbReference type="GO" id="GO:0003676">
    <property type="term" value="F:nucleic acid binding"/>
    <property type="evidence" value="ECO:0007669"/>
    <property type="project" value="InterPro"/>
</dbReference>
<feature type="region of interest" description="Disordered" evidence="1">
    <location>
        <begin position="93"/>
        <end position="226"/>
    </location>
</feature>